<evidence type="ECO:0000259" key="1">
    <source>
        <dbReference type="PROSITE" id="PS51094"/>
    </source>
</evidence>
<dbReference type="NCBIfam" id="NF007236">
    <property type="entry name" value="PRK09665.1"/>
    <property type="match status" value="1"/>
</dbReference>
<dbReference type="PANTHER" id="PTHR47738">
    <property type="entry name" value="PTS SYSTEM FRUCTOSE-LIKE EIIA COMPONENT-RELATED"/>
    <property type="match status" value="1"/>
</dbReference>
<sequence>MQTEILIKTDIHFDSFEQVLNFLADELTAKGIVKEGYRQAVFEREENFPTGIALEHYAVAIPHCEAEYANKPAIYFIRPTDKVRFNRADEDGQIAVDLVIALVVTDPQQQLNLLRTLFGTLQDNEFIENLLAVGEDELPALINQHLNFN</sequence>
<dbReference type="GO" id="GO:0030295">
    <property type="term" value="F:protein kinase activator activity"/>
    <property type="evidence" value="ECO:0007669"/>
    <property type="project" value="TreeGrafter"/>
</dbReference>
<dbReference type="InterPro" id="IPR016152">
    <property type="entry name" value="PTrfase/Anion_transptr"/>
</dbReference>
<organism evidence="2 3">
    <name type="scientific">Conservatibacter flavescens</name>
    <dbReference type="NCBI Taxonomy" id="28161"/>
    <lineage>
        <taxon>Bacteria</taxon>
        <taxon>Pseudomonadati</taxon>
        <taxon>Pseudomonadota</taxon>
        <taxon>Gammaproteobacteria</taxon>
        <taxon>Pasteurellales</taxon>
        <taxon>Pasteurellaceae</taxon>
        <taxon>Conservatibacter</taxon>
    </lineage>
</organism>
<comment type="caution">
    <text evidence="2">The sequence shown here is derived from an EMBL/GenBank/DDBJ whole genome shotgun (WGS) entry which is preliminary data.</text>
</comment>
<dbReference type="RefSeq" id="WP_100289782.1">
    <property type="nucleotide sequence ID" value="NZ_PHHA01000038.1"/>
</dbReference>
<reference evidence="2 3" key="1">
    <citation type="submission" date="2017-11" db="EMBL/GenBank/DDBJ databases">
        <title>Reclassification of Bisgaard taxon 7 as Conservatibacter flavescens gen. nov., sp. nov.</title>
        <authorList>
            <person name="Christensen H."/>
        </authorList>
    </citation>
    <scope>NUCLEOTIDE SEQUENCE [LARGE SCALE GENOMIC DNA]</scope>
    <source>
        <strain evidence="2 3">7_4</strain>
    </source>
</reference>
<accession>A0A2M8RZJ1</accession>
<evidence type="ECO:0000313" key="2">
    <source>
        <dbReference type="EMBL" id="PJG84307.1"/>
    </source>
</evidence>
<dbReference type="Gene3D" id="3.40.930.10">
    <property type="entry name" value="Mannitol-specific EII, Chain A"/>
    <property type="match status" value="1"/>
</dbReference>
<feature type="domain" description="PTS EIIA type-2" evidence="1">
    <location>
        <begin position="1"/>
        <end position="145"/>
    </location>
</feature>
<dbReference type="EMBL" id="PHHA01000038">
    <property type="protein sequence ID" value="PJG84307.1"/>
    <property type="molecule type" value="Genomic_DNA"/>
</dbReference>
<name>A0A2M8RZJ1_9PAST</name>
<dbReference type="Pfam" id="PF00359">
    <property type="entry name" value="PTS_EIIA_2"/>
    <property type="match status" value="1"/>
</dbReference>
<dbReference type="PROSITE" id="PS51094">
    <property type="entry name" value="PTS_EIIA_TYPE_2"/>
    <property type="match status" value="1"/>
</dbReference>
<dbReference type="AlphaFoldDB" id="A0A2M8RZJ1"/>
<proteinExistence type="predicted"/>
<dbReference type="InterPro" id="IPR002178">
    <property type="entry name" value="PTS_EIIA_type-2_dom"/>
</dbReference>
<dbReference type="SUPFAM" id="SSF55804">
    <property type="entry name" value="Phoshotransferase/anion transport protein"/>
    <property type="match status" value="1"/>
</dbReference>
<gene>
    <name evidence="2" type="ORF">CVP05_11905</name>
</gene>
<dbReference type="CDD" id="cd00211">
    <property type="entry name" value="PTS_IIA_fru"/>
    <property type="match status" value="1"/>
</dbReference>
<evidence type="ECO:0000313" key="3">
    <source>
        <dbReference type="Proteomes" id="UP000229329"/>
    </source>
</evidence>
<dbReference type="InterPro" id="IPR051541">
    <property type="entry name" value="PTS_SugarTrans_NitroReg"/>
</dbReference>
<dbReference type="Proteomes" id="UP000229329">
    <property type="component" value="Unassembled WGS sequence"/>
</dbReference>
<dbReference type="OrthoDB" id="3192919at2"/>
<protein>
    <submittedName>
        <fullName evidence="2">PTS galactitol transporter subunit IIA</fullName>
    </submittedName>
</protein>
<keyword evidence="3" id="KW-1185">Reference proteome</keyword>
<dbReference type="PANTHER" id="PTHR47738:SF4">
    <property type="entry name" value="PTS SYSTEM GALACTITOL-SPECIFIC EIIA COMPONENT"/>
    <property type="match status" value="1"/>
</dbReference>